<name>A0A0C3RQA5_PHLG1</name>
<evidence type="ECO:0000259" key="2">
    <source>
        <dbReference type="PROSITE" id="PS50172"/>
    </source>
</evidence>
<accession>A0A0C3RQA5</accession>
<keyword evidence="4" id="KW-1185">Reference proteome</keyword>
<dbReference type="Proteomes" id="UP000053257">
    <property type="component" value="Unassembled WGS sequence"/>
</dbReference>
<evidence type="ECO:0000313" key="4">
    <source>
        <dbReference type="Proteomes" id="UP000053257"/>
    </source>
</evidence>
<dbReference type="AlphaFoldDB" id="A0A0C3RQA5"/>
<feature type="domain" description="BRCT" evidence="2">
    <location>
        <begin position="1"/>
        <end position="87"/>
    </location>
</feature>
<reference evidence="3 4" key="1">
    <citation type="journal article" date="2014" name="PLoS Genet.">
        <title>Analysis of the Phlebiopsis gigantea genome, transcriptome and secretome provides insight into its pioneer colonization strategies of wood.</title>
        <authorList>
            <person name="Hori C."/>
            <person name="Ishida T."/>
            <person name="Igarashi K."/>
            <person name="Samejima M."/>
            <person name="Suzuki H."/>
            <person name="Master E."/>
            <person name="Ferreira P."/>
            <person name="Ruiz-Duenas F.J."/>
            <person name="Held B."/>
            <person name="Canessa P."/>
            <person name="Larrondo L.F."/>
            <person name="Schmoll M."/>
            <person name="Druzhinina I.S."/>
            <person name="Kubicek C.P."/>
            <person name="Gaskell J.A."/>
            <person name="Kersten P."/>
            <person name="St John F."/>
            <person name="Glasner J."/>
            <person name="Sabat G."/>
            <person name="Splinter BonDurant S."/>
            <person name="Syed K."/>
            <person name="Yadav J."/>
            <person name="Mgbeahuruike A.C."/>
            <person name="Kovalchuk A."/>
            <person name="Asiegbu F.O."/>
            <person name="Lackner G."/>
            <person name="Hoffmeister D."/>
            <person name="Rencoret J."/>
            <person name="Gutierrez A."/>
            <person name="Sun H."/>
            <person name="Lindquist E."/>
            <person name="Barry K."/>
            <person name="Riley R."/>
            <person name="Grigoriev I.V."/>
            <person name="Henrissat B."/>
            <person name="Kues U."/>
            <person name="Berka R.M."/>
            <person name="Martinez A.T."/>
            <person name="Covert S.F."/>
            <person name="Blanchette R.A."/>
            <person name="Cullen D."/>
        </authorList>
    </citation>
    <scope>NUCLEOTIDE SEQUENCE [LARGE SCALE GENOMIC DNA]</scope>
    <source>
        <strain evidence="3 4">11061_1 CR5-6</strain>
    </source>
</reference>
<gene>
    <name evidence="3" type="ORF">PHLGIDRAFT_321073</name>
</gene>
<organism evidence="3 4">
    <name type="scientific">Phlebiopsis gigantea (strain 11061_1 CR5-6)</name>
    <name type="common">White-rot fungus</name>
    <name type="synonym">Peniophora gigantea</name>
    <dbReference type="NCBI Taxonomy" id="745531"/>
    <lineage>
        <taxon>Eukaryota</taxon>
        <taxon>Fungi</taxon>
        <taxon>Dikarya</taxon>
        <taxon>Basidiomycota</taxon>
        <taxon>Agaricomycotina</taxon>
        <taxon>Agaricomycetes</taxon>
        <taxon>Polyporales</taxon>
        <taxon>Phanerochaetaceae</taxon>
        <taxon>Phlebiopsis</taxon>
    </lineage>
</organism>
<feature type="region of interest" description="Disordered" evidence="1">
    <location>
        <begin position="99"/>
        <end position="135"/>
    </location>
</feature>
<dbReference type="HOGENOM" id="CLU_1116091_0_0_1"/>
<dbReference type="InterPro" id="IPR001357">
    <property type="entry name" value="BRCT_dom"/>
</dbReference>
<dbReference type="EMBL" id="KN840722">
    <property type="protein sequence ID" value="KIP01921.1"/>
    <property type="molecule type" value="Genomic_DNA"/>
</dbReference>
<dbReference type="OrthoDB" id="3197870at2759"/>
<dbReference type="PROSITE" id="PS50172">
    <property type="entry name" value="BRCT"/>
    <property type="match status" value="1"/>
</dbReference>
<evidence type="ECO:0000313" key="3">
    <source>
        <dbReference type="EMBL" id="KIP01921.1"/>
    </source>
</evidence>
<feature type="compositionally biased region" description="Basic and acidic residues" evidence="1">
    <location>
        <begin position="112"/>
        <end position="128"/>
    </location>
</feature>
<sequence length="249" mass="27920">MTKMFTGKACFSPSVSDTIRNAWVAHGGTLEDNKAPSYAPDYVFCNGRKDPWYPSTLADRAVPVFHAQWVVNVVAARFPVPIAPYTLNSRAYRETELLTRDGPSENLQEYQSEERPTKIAGRSLDEPRQNSPPFEEGHSAMTLVDGYSPESSKQPGTIPYIDLTKVKTSGKKSREKLRIYVLPQSRPSSSRLRSLSSVPLFTIDGSGIPRVSGLQARKALRHIRVDKASFIQNKHQHLGKTFRCGFYYP</sequence>
<protein>
    <recommendedName>
        <fullName evidence="2">BRCT domain-containing protein</fullName>
    </recommendedName>
</protein>
<evidence type="ECO:0000256" key="1">
    <source>
        <dbReference type="SAM" id="MobiDB-lite"/>
    </source>
</evidence>
<proteinExistence type="predicted"/>